<keyword evidence="3" id="KW-1185">Reference proteome</keyword>
<sequence>MDGGGVTSMERVHSNVPIESVINHDELTDIRAYQRTFDGAYTRTALGQLSYAILILRLFERDFYWCGLIYTVLAVQLIFVGMYRYNLAIKNDDRWENVNVKMVSVPNDTIDASEPSTQQPAPDNSAVVSASVAYNTHAAHRSLFRPTFRTAGNAVALATAGTLVLELTLMVLVIRM</sequence>
<dbReference type="GeneID" id="37024281"/>
<evidence type="ECO:0000313" key="3">
    <source>
        <dbReference type="Proteomes" id="UP000245771"/>
    </source>
</evidence>
<dbReference type="RefSeq" id="XP_025356619.1">
    <property type="nucleotide sequence ID" value="XM_025502500.1"/>
</dbReference>
<dbReference type="Proteomes" id="UP000245771">
    <property type="component" value="Unassembled WGS sequence"/>
</dbReference>
<accession>A0A316VFA9</accession>
<gene>
    <name evidence="2" type="ORF">FA14DRAFT_54081</name>
</gene>
<evidence type="ECO:0000313" key="2">
    <source>
        <dbReference type="EMBL" id="PWN36317.1"/>
    </source>
</evidence>
<dbReference type="InParanoid" id="A0A316VFA9"/>
<reference evidence="2 3" key="1">
    <citation type="journal article" date="2018" name="Mol. Biol. Evol.">
        <title>Broad Genomic Sampling Reveals a Smut Pathogenic Ancestry of the Fungal Clade Ustilaginomycotina.</title>
        <authorList>
            <person name="Kijpornyongpan T."/>
            <person name="Mondo S.J."/>
            <person name="Barry K."/>
            <person name="Sandor L."/>
            <person name="Lee J."/>
            <person name="Lipzen A."/>
            <person name="Pangilinan J."/>
            <person name="LaButti K."/>
            <person name="Hainaut M."/>
            <person name="Henrissat B."/>
            <person name="Grigoriev I.V."/>
            <person name="Spatafora J.W."/>
            <person name="Aime M.C."/>
        </authorList>
    </citation>
    <scope>NUCLEOTIDE SEQUENCE [LARGE SCALE GENOMIC DNA]</scope>
    <source>
        <strain evidence="2 3">MCA 3882</strain>
    </source>
</reference>
<name>A0A316VFA9_9BASI</name>
<proteinExistence type="predicted"/>
<protein>
    <submittedName>
        <fullName evidence="2">Uncharacterized protein</fullName>
    </submittedName>
</protein>
<evidence type="ECO:0000256" key="1">
    <source>
        <dbReference type="SAM" id="Phobius"/>
    </source>
</evidence>
<dbReference type="EMBL" id="KZ819603">
    <property type="protein sequence ID" value="PWN36317.1"/>
    <property type="molecule type" value="Genomic_DNA"/>
</dbReference>
<keyword evidence="1" id="KW-0472">Membrane</keyword>
<feature type="transmembrane region" description="Helical" evidence="1">
    <location>
        <begin position="63"/>
        <end position="85"/>
    </location>
</feature>
<keyword evidence="1" id="KW-1133">Transmembrane helix</keyword>
<organism evidence="2 3">
    <name type="scientific">Meira miltonrushii</name>
    <dbReference type="NCBI Taxonomy" id="1280837"/>
    <lineage>
        <taxon>Eukaryota</taxon>
        <taxon>Fungi</taxon>
        <taxon>Dikarya</taxon>
        <taxon>Basidiomycota</taxon>
        <taxon>Ustilaginomycotina</taxon>
        <taxon>Exobasidiomycetes</taxon>
        <taxon>Exobasidiales</taxon>
        <taxon>Brachybasidiaceae</taxon>
        <taxon>Meira</taxon>
    </lineage>
</organism>
<dbReference type="OrthoDB" id="2555434at2759"/>
<dbReference type="AlphaFoldDB" id="A0A316VFA9"/>
<feature type="transmembrane region" description="Helical" evidence="1">
    <location>
        <begin position="154"/>
        <end position="174"/>
    </location>
</feature>
<dbReference type="PANTHER" id="PTHR38646">
    <property type="entry name" value="YALI0F00814P"/>
    <property type="match status" value="1"/>
</dbReference>
<keyword evidence="1" id="KW-0812">Transmembrane</keyword>
<dbReference type="PANTHER" id="PTHR38646:SF1">
    <property type="entry name" value="DUF202 DOMAIN-CONTAINING PROTEIN"/>
    <property type="match status" value="1"/>
</dbReference>